<dbReference type="InterPro" id="IPR000797">
    <property type="entry name" value="Bunya_NSs"/>
</dbReference>
<dbReference type="RefSeq" id="YP_009362059.1">
    <property type="nucleotide sequence ID" value="NC_034486.1"/>
</dbReference>
<organism evidence="2 3">
    <name type="scientific">Guaroa virus</name>
    <dbReference type="NCBI Taxonomy" id="80941"/>
    <lineage>
        <taxon>Viruses</taxon>
        <taxon>Riboviria</taxon>
        <taxon>Orthornavirae</taxon>
        <taxon>Negarnaviricota</taxon>
        <taxon>Polyploviricotina</taxon>
        <taxon>Bunyaviricetes</taxon>
        <taxon>Elliovirales</taxon>
        <taxon>Peribunyaviridae</taxon>
        <taxon>Orthobunyavirus</taxon>
        <taxon>Orthobunyavirus guaroaense</taxon>
    </lineage>
</organism>
<dbReference type="Proteomes" id="UP000142009">
    <property type="component" value="Genome"/>
</dbReference>
<dbReference type="KEGG" id="vg:37627351"/>
<evidence type="ECO:0000256" key="1">
    <source>
        <dbReference type="ARBA" id="ARBA00014100"/>
    </source>
</evidence>
<keyword evidence="3" id="KW-1185">Reference proteome</keyword>
<accession>A0A0E3TUI9</accession>
<protein>
    <recommendedName>
        <fullName evidence="1">Non-structural protein NS-S</fullName>
    </recommendedName>
</protein>
<reference evidence="2 3" key="1">
    <citation type="journal article" date="2015" name="Emerg. Infect. Dis.">
        <title>Spatiotemporal analysis of Guaroa virus diversity, evolution, and spread in South America.</title>
        <authorList>
            <person name="Groseth A."/>
            <person name="Wollenberg K.R."/>
            <person name="Mampilli V."/>
            <person name="Shupert T."/>
            <person name="Weisend C."/>
            <person name="Guevara C."/>
            <person name="Kochel T.J."/>
            <person name="Tesh R.B."/>
            <person name="Ebihara H."/>
        </authorList>
    </citation>
    <scope>NUCLEOTIDE SEQUENCE [LARGE SCALE GENOMIC DNA]</scope>
    <source>
        <strain evidence="2 3">BeH22063</strain>
    </source>
</reference>
<dbReference type="PIRSF" id="PIRSF003954">
    <property type="entry name" value="NS-S_OrthobunV"/>
    <property type="match status" value="1"/>
</dbReference>
<dbReference type="GeneID" id="37627351"/>
<dbReference type="OrthoDB" id="25898at10239"/>
<name>A0A0E3TUI9_9VIRU</name>
<dbReference type="Pfam" id="PF01104">
    <property type="entry name" value="Bunya_NS-S"/>
    <property type="match status" value="1"/>
</dbReference>
<dbReference type="EMBL" id="KM245522">
    <property type="protein sequence ID" value="AKC42517.1"/>
    <property type="molecule type" value="Viral_cRNA"/>
</dbReference>
<dbReference type="GO" id="GO:0016032">
    <property type="term" value="P:viral process"/>
    <property type="evidence" value="ECO:0007669"/>
    <property type="project" value="InterPro"/>
</dbReference>
<proteinExistence type="predicted"/>
<evidence type="ECO:0000313" key="3">
    <source>
        <dbReference type="Proteomes" id="UP000142009"/>
    </source>
</evidence>
<sequence>MLLKMQQVHLTRSSNMLLLNVQTQQGLITTILESSISMGRDPKILSLREVNNRLFLTLEAGEFLWLIHIFLETGTVQSSMIHSHFIE</sequence>
<evidence type="ECO:0000313" key="2">
    <source>
        <dbReference type="EMBL" id="AKC42517.1"/>
    </source>
</evidence>